<evidence type="ECO:0000313" key="6">
    <source>
        <dbReference type="Proteomes" id="UP000218272"/>
    </source>
</evidence>
<dbReference type="InterPro" id="IPR025668">
    <property type="entry name" value="Tnp_DDE_dom"/>
</dbReference>
<sequence length="448" mass="50903">MMGKLDGQDRLFYEFRLNDHVPADHLLRRIDTVLDFGFVREHLASSYSAMGRPSIDPELMMRMLLVGYLFGIRSERRLCEEVHLNLAYRWYCRLDLDGRVPDHSTFSKNRYGRFRDGELHRLLFDEVVRRCVEAGLVIGHDTAVDASMVEADANYEHKLPGSEAPDTLRGQYRSSRAVREYLAALDAALPTPPDEPEPSTPKHVSPIDPQSAWSSKHGRARFAYATNSMIDTETGCILDVEASPARFAAEVATTRVMVERVGQRLGITPKRIAADKAYGSGLLLAWLFDREIVPHIPVIDRQRQVPGIFSRDDFTYDPQNDSFTCPGGRSLTYRGDDRAHRVHFYRPKGSDCKACPVREQCTTGTRRTLTRSFDQEARDRAQALAQTDDYARSRRLRRRIERLFGHLKRTMGIRRLKLKGLSGAAEEFLMAASAQNLRLLTRPASMTG</sequence>
<dbReference type="Pfam" id="PF05598">
    <property type="entry name" value="DUF772"/>
    <property type="match status" value="1"/>
</dbReference>
<keyword evidence="6" id="KW-1185">Reference proteome</keyword>
<proteinExistence type="predicted"/>
<dbReference type="PANTHER" id="PTHR33408">
    <property type="entry name" value="TRANSPOSASE"/>
    <property type="match status" value="1"/>
</dbReference>
<dbReference type="InterPro" id="IPR047629">
    <property type="entry name" value="IS1182_transpos"/>
</dbReference>
<dbReference type="KEGG" id="sclo:SCLO_1020930"/>
<dbReference type="EMBL" id="AP017655">
    <property type="protein sequence ID" value="BAV65133.1"/>
    <property type="molecule type" value="Genomic_DNA"/>
</dbReference>
<dbReference type="Pfam" id="PF13751">
    <property type="entry name" value="DDE_Tnp_1_6"/>
    <property type="match status" value="1"/>
</dbReference>
<evidence type="ECO:0000256" key="1">
    <source>
        <dbReference type="SAM" id="MobiDB-lite"/>
    </source>
</evidence>
<dbReference type="RefSeq" id="WP_096362099.1">
    <property type="nucleotide sequence ID" value="NZ_AP017655.1"/>
</dbReference>
<evidence type="ECO:0000313" key="4">
    <source>
        <dbReference type="EMBL" id="BAV64121.1"/>
    </source>
</evidence>
<dbReference type="NCBIfam" id="NF033551">
    <property type="entry name" value="transpos_IS1182"/>
    <property type="match status" value="1"/>
</dbReference>
<dbReference type="KEGG" id="sclo:SCLO_1010810"/>
<name>A0A1E1F3N3_9SPHN</name>
<protein>
    <submittedName>
        <fullName evidence="5">Transposase</fullName>
    </submittedName>
</protein>
<dbReference type="PANTHER" id="PTHR33408:SF2">
    <property type="entry name" value="TRANSPOSASE DDE DOMAIN-CONTAINING PROTEIN"/>
    <property type="match status" value="1"/>
</dbReference>
<feature type="domain" description="Transposase DDE" evidence="3">
    <location>
        <begin position="324"/>
        <end position="439"/>
    </location>
</feature>
<reference evidence="5 6" key="1">
    <citation type="submission" date="2016-10" db="EMBL/GenBank/DDBJ databases">
        <title>Complete Genome Sequence of the Nonylphenol-Degrading Bacterium Sphingobium cloacae JCM 10874T.</title>
        <authorList>
            <person name="Ootsuka M."/>
            <person name="Nishizawa T."/>
            <person name="Ohta H."/>
        </authorList>
    </citation>
    <scope>NUCLEOTIDE SEQUENCE [LARGE SCALE GENOMIC DNA]</scope>
    <source>
        <strain evidence="5 6">JCM 10874</strain>
    </source>
</reference>
<feature type="domain" description="Transposase InsH N-terminal" evidence="2">
    <location>
        <begin position="16"/>
        <end position="110"/>
    </location>
</feature>
<dbReference type="AlphaFoldDB" id="A0A1E1F3N3"/>
<feature type="region of interest" description="Disordered" evidence="1">
    <location>
        <begin position="188"/>
        <end position="213"/>
    </location>
</feature>
<dbReference type="EMBL" id="AP017655">
    <property type="protein sequence ID" value="BAV64121.1"/>
    <property type="molecule type" value="Genomic_DNA"/>
</dbReference>
<evidence type="ECO:0000259" key="3">
    <source>
        <dbReference type="Pfam" id="PF13751"/>
    </source>
</evidence>
<evidence type="ECO:0000313" key="5">
    <source>
        <dbReference type="EMBL" id="BAV65133.1"/>
    </source>
</evidence>
<dbReference type="InterPro" id="IPR008490">
    <property type="entry name" value="Transposase_InsH_N"/>
</dbReference>
<accession>A0A1E1F3N3</accession>
<evidence type="ECO:0000259" key="2">
    <source>
        <dbReference type="Pfam" id="PF05598"/>
    </source>
</evidence>
<dbReference type="Proteomes" id="UP000218272">
    <property type="component" value="Chromosome SCLO_1"/>
</dbReference>
<dbReference type="OrthoDB" id="9774608at2"/>
<gene>
    <name evidence="4" type="ORF">SCLO_1010810</name>
    <name evidence="5" type="ORF">SCLO_1020930</name>
</gene>
<organism evidence="5 6">
    <name type="scientific">Sphingobium cloacae</name>
    <dbReference type="NCBI Taxonomy" id="120107"/>
    <lineage>
        <taxon>Bacteria</taxon>
        <taxon>Pseudomonadati</taxon>
        <taxon>Pseudomonadota</taxon>
        <taxon>Alphaproteobacteria</taxon>
        <taxon>Sphingomonadales</taxon>
        <taxon>Sphingomonadaceae</taxon>
        <taxon>Sphingobium</taxon>
    </lineage>
</organism>